<comment type="caution">
    <text evidence="1">The sequence shown here is derived from an EMBL/GenBank/DDBJ whole genome shotgun (WGS) entry which is preliminary data.</text>
</comment>
<dbReference type="EMBL" id="PEXE01000007">
    <property type="protein sequence ID" value="PIU28802.1"/>
    <property type="molecule type" value="Genomic_DNA"/>
</dbReference>
<sequence>MNKQSLFFAKAQNKIGIVFSRSLIATNPLKHTGKKYPVYIRFLEFCQRKGWNVFVLTRKTYLGKGVFKGGWAFEKKRKNKLPRSKLTRYPANAGE</sequence>
<dbReference type="AlphaFoldDB" id="A0A2M6YF79"/>
<evidence type="ECO:0000313" key="1">
    <source>
        <dbReference type="EMBL" id="PIU28802.1"/>
    </source>
</evidence>
<feature type="non-terminal residue" evidence="1">
    <location>
        <position position="95"/>
    </location>
</feature>
<organism evidence="1 2">
    <name type="scientific">Candidatus Woesebacteria bacterium CG07_land_8_20_14_0_80_44_9</name>
    <dbReference type="NCBI Taxonomy" id="1975058"/>
    <lineage>
        <taxon>Bacteria</taxon>
        <taxon>Candidatus Woeseibacteriota</taxon>
    </lineage>
</organism>
<accession>A0A2M6YF79</accession>
<gene>
    <name evidence="1" type="ORF">COT08_00370</name>
</gene>
<protein>
    <submittedName>
        <fullName evidence="1">Uncharacterized protein</fullName>
    </submittedName>
</protein>
<name>A0A2M6YF79_9BACT</name>
<reference evidence="2" key="1">
    <citation type="submission" date="2017-09" db="EMBL/GenBank/DDBJ databases">
        <title>Depth-based differentiation of microbial function through sediment-hosted aquifers and enrichment of novel symbionts in the deep terrestrial subsurface.</title>
        <authorList>
            <person name="Probst A.J."/>
            <person name="Ladd B."/>
            <person name="Jarett J.K."/>
            <person name="Geller-Mcgrath D.E."/>
            <person name="Sieber C.M.K."/>
            <person name="Emerson J.B."/>
            <person name="Anantharaman K."/>
            <person name="Thomas B.C."/>
            <person name="Malmstrom R."/>
            <person name="Stieglmeier M."/>
            <person name="Klingl A."/>
            <person name="Woyke T."/>
            <person name="Ryan C.M."/>
            <person name="Banfield J.F."/>
        </authorList>
    </citation>
    <scope>NUCLEOTIDE SEQUENCE [LARGE SCALE GENOMIC DNA]</scope>
</reference>
<proteinExistence type="predicted"/>
<evidence type="ECO:0000313" key="2">
    <source>
        <dbReference type="Proteomes" id="UP000231669"/>
    </source>
</evidence>
<dbReference type="Proteomes" id="UP000231669">
    <property type="component" value="Unassembled WGS sequence"/>
</dbReference>